<evidence type="ECO:0000313" key="2">
    <source>
        <dbReference type="EMBL" id="EFW17292.1"/>
    </source>
</evidence>
<evidence type="ECO:0000313" key="3">
    <source>
        <dbReference type="Proteomes" id="UP000002497"/>
    </source>
</evidence>
<dbReference type="VEuPathDB" id="FungiDB:CPSG_05735"/>
<organism evidence="3">
    <name type="scientific">Coccidioides posadasii (strain RMSCC 757 / Silveira)</name>
    <name type="common">Valley fever fungus</name>
    <dbReference type="NCBI Taxonomy" id="443226"/>
    <lineage>
        <taxon>Eukaryota</taxon>
        <taxon>Fungi</taxon>
        <taxon>Dikarya</taxon>
        <taxon>Ascomycota</taxon>
        <taxon>Pezizomycotina</taxon>
        <taxon>Eurotiomycetes</taxon>
        <taxon>Eurotiomycetidae</taxon>
        <taxon>Onygenales</taxon>
        <taxon>Onygenaceae</taxon>
        <taxon>Coccidioides</taxon>
    </lineage>
</organism>
<dbReference type="AlphaFoldDB" id="E9D7D3"/>
<sequence length="139" mass="15060">MAKGRVTSGPRGRMRTNIRCELTSGQTGTEERPIRVLCNPENTEAHLASAPKPKSIPPEREPVSSGGCYSVVQAALVSVHRQKRWGNSPFTQRPTGAREQAMYSQVDSNAVQPNLMVTGSLPMAGLTVIGFETSNSNFF</sequence>
<gene>
    <name evidence="2" type="ORF">CPSG_05735</name>
</gene>
<reference evidence="3" key="2">
    <citation type="submission" date="2010-03" db="EMBL/GenBank/DDBJ databases">
        <title>The genome sequence of Coccidioides posadasii strain Silveira.</title>
        <authorList>
            <consortium name="The Broad Institute Genome Sequencing Center for Infectious Disease"/>
            <person name="Neafsey D."/>
            <person name="Orbach M."/>
            <person name="Henn M.R."/>
            <person name="Cole G.T."/>
            <person name="Galgiani J."/>
            <person name="Gardner M.J."/>
            <person name="Kirkland T.N."/>
            <person name="Taylor J.W."/>
            <person name="Young S.K."/>
            <person name="Zeng Q."/>
            <person name="Koehrsen M."/>
            <person name="Alvarado L."/>
            <person name="Berlin A."/>
            <person name="Borenstein D."/>
            <person name="Chapman S.B."/>
            <person name="Chen Z."/>
            <person name="Engels R."/>
            <person name="Freedman E."/>
            <person name="Gellesch M."/>
            <person name="Goldberg J."/>
            <person name="Griggs A."/>
            <person name="Gujja S."/>
            <person name="Heilman E."/>
            <person name="Heiman D."/>
            <person name="Howarth C."/>
            <person name="Jen D."/>
            <person name="Larson L."/>
            <person name="Mehta T."/>
            <person name="Neiman D."/>
            <person name="Park D."/>
            <person name="Pearson M."/>
            <person name="Richards J."/>
            <person name="Roberts A."/>
            <person name="Saif S."/>
            <person name="Shea T."/>
            <person name="Shenoy N."/>
            <person name="Sisk P."/>
            <person name="Stolte C."/>
            <person name="Sykes S."/>
            <person name="Walk T."/>
            <person name="White J."/>
            <person name="Yandava C."/>
            <person name="Haas B."/>
            <person name="Nusbaum C."/>
            <person name="Birren B."/>
        </authorList>
    </citation>
    <scope>NUCLEOTIDE SEQUENCE [LARGE SCALE GENOMIC DNA]</scope>
    <source>
        <strain evidence="3">RMSCC 757 / Silveira</strain>
    </source>
</reference>
<name>E9D7D3_COCPS</name>
<feature type="region of interest" description="Disordered" evidence="1">
    <location>
        <begin position="41"/>
        <end position="64"/>
    </location>
</feature>
<dbReference type="Proteomes" id="UP000002497">
    <property type="component" value="Unassembled WGS sequence"/>
</dbReference>
<reference evidence="3" key="1">
    <citation type="journal article" date="2010" name="Genome Res.">
        <title>Population genomic sequencing of Coccidioides fungi reveals recent hybridization and transposon control.</title>
        <authorList>
            <person name="Neafsey D.E."/>
            <person name="Barker B.M."/>
            <person name="Sharpton T.J."/>
            <person name="Stajich J.E."/>
            <person name="Park D.J."/>
            <person name="Whiston E."/>
            <person name="Hung C.-Y."/>
            <person name="McMahan C."/>
            <person name="White J."/>
            <person name="Sykes S."/>
            <person name="Heiman D."/>
            <person name="Young S."/>
            <person name="Zeng Q."/>
            <person name="Abouelleil A."/>
            <person name="Aftuck L."/>
            <person name="Bessette D."/>
            <person name="Brown A."/>
            <person name="FitzGerald M."/>
            <person name="Lui A."/>
            <person name="Macdonald J.P."/>
            <person name="Priest M."/>
            <person name="Orbach M.J."/>
            <person name="Galgiani J.N."/>
            <person name="Kirkland T.N."/>
            <person name="Cole G.T."/>
            <person name="Birren B.W."/>
            <person name="Henn M.R."/>
            <person name="Taylor J.W."/>
            <person name="Rounsley S.D."/>
        </authorList>
    </citation>
    <scope>NUCLEOTIDE SEQUENCE [LARGE SCALE GENOMIC DNA]</scope>
    <source>
        <strain evidence="3">RMSCC 757 / Silveira</strain>
    </source>
</reference>
<dbReference type="EMBL" id="GL636494">
    <property type="protein sequence ID" value="EFW17292.1"/>
    <property type="molecule type" value="Genomic_DNA"/>
</dbReference>
<keyword evidence="3" id="KW-1185">Reference proteome</keyword>
<accession>E9D7D3</accession>
<dbReference type="HOGENOM" id="CLU_1844913_0_0_1"/>
<proteinExistence type="predicted"/>
<protein>
    <submittedName>
        <fullName evidence="2">Uncharacterized protein</fullName>
    </submittedName>
</protein>
<evidence type="ECO:0000256" key="1">
    <source>
        <dbReference type="SAM" id="MobiDB-lite"/>
    </source>
</evidence>